<dbReference type="GO" id="GO:0008360">
    <property type="term" value="P:regulation of cell shape"/>
    <property type="evidence" value="ECO:0007669"/>
    <property type="project" value="UniProtKB-KW"/>
</dbReference>
<feature type="transmembrane region" description="Helical" evidence="7">
    <location>
        <begin position="143"/>
        <end position="160"/>
    </location>
</feature>
<keyword evidence="4 7" id="KW-0812">Transmembrane</keyword>
<comment type="catalytic activity">
    <reaction evidence="7">
        <text>UDP-N-acetyl-alpha-D-muramoyl-L-alanyl-gamma-D-glutamyl-meso-2,6-diaminopimeloyl-D-alanyl-D-alanine + di-trans,octa-cis-undecaprenyl phosphate = di-trans,octa-cis-undecaprenyl diphospho-N-acetyl-alpha-D-muramoyl-L-alanyl-D-glutamyl-meso-2,6-diaminopimeloyl-D-alanyl-D-alanine + UMP</text>
        <dbReference type="Rhea" id="RHEA:28386"/>
        <dbReference type="ChEBI" id="CHEBI:57865"/>
        <dbReference type="ChEBI" id="CHEBI:60392"/>
        <dbReference type="ChEBI" id="CHEBI:61386"/>
        <dbReference type="ChEBI" id="CHEBI:61387"/>
        <dbReference type="EC" id="2.7.8.13"/>
    </reaction>
</comment>
<dbReference type="RefSeq" id="WP_014262002.1">
    <property type="nucleotide sequence ID" value="NC_016630.1"/>
</dbReference>
<evidence type="ECO:0000256" key="6">
    <source>
        <dbReference type="ARBA" id="ARBA00023136"/>
    </source>
</evidence>
<dbReference type="PATRIC" id="fig|546269.5.peg.350"/>
<feature type="transmembrane region" description="Helical" evidence="7">
    <location>
        <begin position="195"/>
        <end position="214"/>
    </location>
</feature>
<comment type="subcellular location">
    <subcellularLocation>
        <location evidence="7">Cell membrane</location>
        <topology evidence="7">Multi-pass membrane protein</topology>
    </subcellularLocation>
    <subcellularLocation>
        <location evidence="1">Membrane</location>
        <topology evidence="1">Multi-pass membrane protein</topology>
    </subcellularLocation>
</comment>
<dbReference type="EC" id="2.7.8.13" evidence="7 8"/>
<reference evidence="11" key="1">
    <citation type="submission" date="2010-12" db="EMBL/GenBank/DDBJ databases">
        <title>The genome sequence of Filifactor alocis strain ATCC 35896.</title>
        <authorList>
            <consortium name="The Broad Institute Genome Sequencing Platform"/>
            <person name="Ward D."/>
            <person name="Earl A."/>
            <person name="Feldgarden M."/>
            <person name="Young S.K."/>
            <person name="Gargeya S."/>
            <person name="Zeng Q."/>
            <person name="Alvarado L."/>
            <person name="Berlin A."/>
            <person name="Bochicchio J."/>
            <person name="Chapman S.B."/>
            <person name="Chen Z."/>
            <person name="Freedman E."/>
            <person name="Gellesch M."/>
            <person name="Goldberg J."/>
            <person name="Griggs A."/>
            <person name="Gujja S."/>
            <person name="Heilman E."/>
            <person name="Heiman D."/>
            <person name="Howarth C."/>
            <person name="Mehta T."/>
            <person name="Neiman D."/>
            <person name="Pearson M."/>
            <person name="Roberts A."/>
            <person name="Saif S."/>
            <person name="Shea T."/>
            <person name="Shenoy N."/>
            <person name="Sisk P."/>
            <person name="Stolte C."/>
            <person name="Sykes S."/>
            <person name="White J."/>
            <person name="Yandava C."/>
            <person name="Izard J."/>
            <person name="Blanton J.M."/>
            <person name="Baranova O.V."/>
            <person name="Tanner A.C."/>
            <person name="Dewhirst F.E."/>
            <person name="Haas B."/>
            <person name="Nusbaum C."/>
            <person name="Birren B."/>
        </authorList>
    </citation>
    <scope>NUCLEOTIDE SEQUENCE [LARGE SCALE GENOMIC DNA]</scope>
    <source>
        <strain evidence="11">ATCC 35896 / D40 B5</strain>
    </source>
</reference>
<evidence type="ECO:0000313" key="11">
    <source>
        <dbReference type="Proteomes" id="UP000007468"/>
    </source>
</evidence>
<dbReference type="UniPathway" id="UPA00219"/>
<evidence type="ECO:0000256" key="1">
    <source>
        <dbReference type="ARBA" id="ARBA00004141"/>
    </source>
</evidence>
<dbReference type="InterPro" id="IPR018480">
    <property type="entry name" value="PNAcMuramoyl-5peptid_Trfase_CS"/>
</dbReference>
<dbReference type="GO" id="GO:0051301">
    <property type="term" value="P:cell division"/>
    <property type="evidence" value="ECO:0007669"/>
    <property type="project" value="UniProtKB-KW"/>
</dbReference>
<feature type="transmembrane region" description="Helical" evidence="7">
    <location>
        <begin position="172"/>
        <end position="189"/>
    </location>
</feature>
<gene>
    <name evidence="7 10" type="primary">mraY</name>
    <name evidence="10" type="ordered locus">HMPREF0389_00305</name>
</gene>
<keyword evidence="7" id="KW-0132">Cell division</keyword>
<dbReference type="AlphaFoldDB" id="D6GRU9"/>
<name>D6GRU9_FILAD</name>
<keyword evidence="7" id="KW-1003">Cell membrane</keyword>
<dbReference type="GO" id="GO:0071555">
    <property type="term" value="P:cell wall organization"/>
    <property type="evidence" value="ECO:0007669"/>
    <property type="project" value="UniProtKB-KW"/>
</dbReference>
<feature type="transmembrane region" description="Helical" evidence="7">
    <location>
        <begin position="226"/>
        <end position="247"/>
    </location>
</feature>
<dbReference type="EMBL" id="CP002390">
    <property type="protein sequence ID" value="EFE28390.2"/>
    <property type="molecule type" value="Genomic_DNA"/>
</dbReference>
<keyword evidence="7" id="KW-0131">Cell cycle</keyword>
<organism evidence="10 11">
    <name type="scientific">Filifactor alocis (strain ATCC 35896 / CCUG 47790 / D40 B5)</name>
    <name type="common">Fusobacterium alocis</name>
    <dbReference type="NCBI Taxonomy" id="546269"/>
    <lineage>
        <taxon>Bacteria</taxon>
        <taxon>Bacillati</taxon>
        <taxon>Bacillota</taxon>
        <taxon>Clostridia</taxon>
        <taxon>Peptostreptococcales</taxon>
        <taxon>Filifactoraceae</taxon>
        <taxon>Filifactor</taxon>
    </lineage>
</organism>
<comment type="function">
    <text evidence="7">Catalyzes the initial step of the lipid cycle reactions in the biosynthesis of the cell wall peptidoglycan: transfers peptidoglycan precursor phospho-MurNAc-pentapeptide from UDP-MurNAc-pentapeptide onto the lipid carrier undecaprenyl phosphate, yielding undecaprenyl-pyrophosphoryl-MurNAc-pentapeptide, known as lipid I.</text>
</comment>
<evidence type="ECO:0000256" key="9">
    <source>
        <dbReference type="PIRSR" id="PIRSR600715-1"/>
    </source>
</evidence>
<feature type="transmembrane region" description="Helical" evidence="7">
    <location>
        <begin position="78"/>
        <end position="94"/>
    </location>
</feature>
<keyword evidence="11" id="KW-1185">Reference proteome</keyword>
<feature type="transmembrane region" description="Helical" evidence="7">
    <location>
        <begin position="106"/>
        <end position="123"/>
    </location>
</feature>
<keyword evidence="7" id="KW-0133">Cell shape</keyword>
<dbReference type="GO" id="GO:0046872">
    <property type="term" value="F:metal ion binding"/>
    <property type="evidence" value="ECO:0007669"/>
    <property type="project" value="UniProtKB-KW"/>
</dbReference>
<feature type="binding site" evidence="9">
    <location>
        <position position="225"/>
    </location>
    <ligand>
        <name>Mg(2+)</name>
        <dbReference type="ChEBI" id="CHEBI:18420"/>
    </ligand>
</feature>
<dbReference type="NCBIfam" id="TIGR00445">
    <property type="entry name" value="mraY"/>
    <property type="match status" value="1"/>
</dbReference>
<feature type="binding site" evidence="9">
    <location>
        <position position="165"/>
    </location>
    <ligand>
        <name>Mg(2+)</name>
        <dbReference type="ChEBI" id="CHEBI:18420"/>
    </ligand>
</feature>
<feature type="transmembrane region" description="Helical" evidence="7">
    <location>
        <begin position="51"/>
        <end position="72"/>
    </location>
</feature>
<sequence length="320" mass="34930">MSIVFASIISFVIAVCLGPVVIPVLRKLKFGQTEREEGPESHQIKSGTPTMGGFIFIIPITIVTFLIGGFYIDTVLPVLALLLFGSIGFIDDYIKVVKKRNLGLHAYQKIILQFTFAMVVSLLEVKYSSLGTSVYIPFSNKLWDMGCLYIPFLVILLIGVSNSVNLTDGLDGLCTSVTILVMLFFGVLSNCMHSMGLVSFNVAVLGSCLGFLLYNKYPAKVFMGDTGSMALGGAVAISAIMLHTALILPFVGIIYMLEALSVIVQVVSFKTTGKRVFRMSPLHHHFELGGWSEVKVTIVFTTITFIFCIIGWYGLAGVCF</sequence>
<keyword evidence="3 7" id="KW-0808">Transferase</keyword>
<keyword evidence="7" id="KW-0961">Cell wall biogenesis/degradation</keyword>
<dbReference type="InterPro" id="IPR000715">
    <property type="entry name" value="Glycosyl_transferase_4"/>
</dbReference>
<evidence type="ECO:0000256" key="7">
    <source>
        <dbReference type="HAMAP-Rule" id="MF_00038"/>
    </source>
</evidence>
<dbReference type="GO" id="GO:0051992">
    <property type="term" value="F:UDP-N-acetylmuramoyl-L-alanyl-D-glutamyl-meso-2,6-diaminopimelyl-D-alanyl-D-alanine:undecaprenyl-phosphate transferase activity"/>
    <property type="evidence" value="ECO:0007669"/>
    <property type="project" value="RHEA"/>
</dbReference>
<feature type="transmembrane region" description="Helical" evidence="7">
    <location>
        <begin position="253"/>
        <end position="273"/>
    </location>
</feature>
<evidence type="ECO:0000256" key="8">
    <source>
        <dbReference type="NCBIfam" id="TIGR00445"/>
    </source>
</evidence>
<dbReference type="Pfam" id="PF00953">
    <property type="entry name" value="Glycos_transf_4"/>
    <property type="match status" value="1"/>
</dbReference>
<dbReference type="KEGG" id="faa:HMPREF0389_00305"/>
<dbReference type="PANTHER" id="PTHR22926:SF5">
    <property type="entry name" value="PHOSPHO-N-ACETYLMURAMOYL-PENTAPEPTIDE-TRANSFERASE HOMOLOG"/>
    <property type="match status" value="1"/>
</dbReference>
<dbReference type="Pfam" id="PF10555">
    <property type="entry name" value="MraY_sig1"/>
    <property type="match status" value="1"/>
</dbReference>
<evidence type="ECO:0000256" key="4">
    <source>
        <dbReference type="ARBA" id="ARBA00022692"/>
    </source>
</evidence>
<dbReference type="eggNOG" id="COG0472">
    <property type="taxonomic scope" value="Bacteria"/>
</dbReference>
<dbReference type="OrthoDB" id="9805475at2"/>
<protein>
    <recommendedName>
        <fullName evidence="7 8">Phospho-N-acetylmuramoyl-pentapeptide-transferase</fullName>
        <ecNumber evidence="7 8">2.7.8.13</ecNumber>
    </recommendedName>
    <alternativeName>
        <fullName evidence="7">UDP-MurNAc-pentapeptide phosphotransferase</fullName>
    </alternativeName>
</protein>
<dbReference type="PROSITE" id="PS01348">
    <property type="entry name" value="MRAY_2"/>
    <property type="match status" value="1"/>
</dbReference>
<accession>D6GRU9</accession>
<dbReference type="GO" id="GO:0008963">
    <property type="term" value="F:phospho-N-acetylmuramoyl-pentapeptide-transferase activity"/>
    <property type="evidence" value="ECO:0007669"/>
    <property type="project" value="UniProtKB-UniRule"/>
</dbReference>
<comment type="similarity">
    <text evidence="2 7">Belongs to the glycosyltransferase 4 family. MraY subfamily.</text>
</comment>
<dbReference type="STRING" id="546269.HMPREF0389_00305"/>
<keyword evidence="5 7" id="KW-1133">Transmembrane helix</keyword>
<keyword evidence="7 9" id="KW-0460">Magnesium</keyword>
<comment type="pathway">
    <text evidence="7">Cell wall biogenesis; peptidoglycan biosynthesis.</text>
</comment>
<evidence type="ECO:0000256" key="5">
    <source>
        <dbReference type="ARBA" id="ARBA00022989"/>
    </source>
</evidence>
<evidence type="ECO:0000256" key="3">
    <source>
        <dbReference type="ARBA" id="ARBA00022679"/>
    </source>
</evidence>
<comment type="cofactor">
    <cofactor evidence="7 9">
        <name>Mg(2+)</name>
        <dbReference type="ChEBI" id="CHEBI:18420"/>
    </cofactor>
</comment>
<keyword evidence="7 9" id="KW-0479">Metal-binding</keyword>
<dbReference type="InterPro" id="IPR003524">
    <property type="entry name" value="PNAcMuramoyl-5peptid_Trfase"/>
</dbReference>
<dbReference type="PANTHER" id="PTHR22926">
    <property type="entry name" value="PHOSPHO-N-ACETYLMURAMOYL-PENTAPEPTIDE-TRANSFERASE"/>
    <property type="match status" value="1"/>
</dbReference>
<evidence type="ECO:0000256" key="2">
    <source>
        <dbReference type="ARBA" id="ARBA00005583"/>
    </source>
</evidence>
<feature type="transmembrane region" description="Helical" evidence="7">
    <location>
        <begin position="6"/>
        <end position="25"/>
    </location>
</feature>
<keyword evidence="6 7" id="KW-0472">Membrane</keyword>
<keyword evidence="7" id="KW-0573">Peptidoglycan synthesis</keyword>
<feature type="transmembrane region" description="Helical" evidence="7">
    <location>
        <begin position="294"/>
        <end position="315"/>
    </location>
</feature>
<dbReference type="HOGENOM" id="CLU_023982_0_1_9"/>
<dbReference type="Proteomes" id="UP000007468">
    <property type="component" value="Chromosome"/>
</dbReference>
<proteinExistence type="inferred from homology"/>
<dbReference type="HAMAP" id="MF_00038">
    <property type="entry name" value="MraY"/>
    <property type="match status" value="1"/>
</dbReference>
<dbReference type="GO" id="GO:0005886">
    <property type="term" value="C:plasma membrane"/>
    <property type="evidence" value="ECO:0007669"/>
    <property type="project" value="UniProtKB-SubCell"/>
</dbReference>
<dbReference type="GO" id="GO:0009252">
    <property type="term" value="P:peptidoglycan biosynthetic process"/>
    <property type="evidence" value="ECO:0007669"/>
    <property type="project" value="UniProtKB-UniRule"/>
</dbReference>
<evidence type="ECO:0000313" key="10">
    <source>
        <dbReference type="EMBL" id="EFE28390.2"/>
    </source>
</evidence>
<dbReference type="CDD" id="cd06852">
    <property type="entry name" value="GT_MraY"/>
    <property type="match status" value="1"/>
</dbReference>